<proteinExistence type="predicted"/>
<sequence>MKQNKNTGQQLSAGCTIVGRQRNHDSWRLPEGLGLSGYVPLWLAVANWAFRLGKPVTRDDIASIFHISARRAADVMTYITCRHQDVVRMKKEIIRVGSGRRMATFLVMSVTVRQDPTIRVLME</sequence>
<dbReference type="InterPro" id="IPR020357">
    <property type="entry name" value="Tscrpt_reg_CaiF/GrlA"/>
</dbReference>
<dbReference type="Pfam" id="PF07180">
    <property type="entry name" value="CaiF_GrlA"/>
    <property type="match status" value="1"/>
</dbReference>
<evidence type="ECO:0000313" key="2">
    <source>
        <dbReference type="Proteomes" id="UP000041601"/>
    </source>
</evidence>
<evidence type="ECO:0000313" key="1">
    <source>
        <dbReference type="EMBL" id="CNE77271.1"/>
    </source>
</evidence>
<dbReference type="Proteomes" id="UP000041601">
    <property type="component" value="Unassembled WGS sequence"/>
</dbReference>
<comment type="caution">
    <text evidence="1">The sequence shown here is derived from an EMBL/GenBank/DDBJ whole genome shotgun (WGS) entry which is preliminary data.</text>
</comment>
<gene>
    <name evidence="1" type="ORF">ERS137959_04611</name>
</gene>
<dbReference type="Gene3D" id="1.10.10.10">
    <property type="entry name" value="Winged helix-like DNA-binding domain superfamily/Winged helix DNA-binding domain"/>
    <property type="match status" value="1"/>
</dbReference>
<dbReference type="InterPro" id="IPR036388">
    <property type="entry name" value="WH-like_DNA-bd_sf"/>
</dbReference>
<keyword evidence="2" id="KW-1185">Reference proteome</keyword>
<name>A0ABM9SJJ7_YEREN</name>
<accession>A0ABM9SJJ7</accession>
<dbReference type="RefSeq" id="WP_050128094.1">
    <property type="nucleotide sequence ID" value="NZ_CP139463.1"/>
</dbReference>
<protein>
    <submittedName>
        <fullName evidence="1">Protein of uncharacterized function (DUF1401)</fullName>
    </submittedName>
</protein>
<dbReference type="EMBL" id="CPXJ01000120">
    <property type="protein sequence ID" value="CNE77271.1"/>
    <property type="molecule type" value="Genomic_DNA"/>
</dbReference>
<reference evidence="1 2" key="1">
    <citation type="submission" date="2015-03" db="EMBL/GenBank/DDBJ databases">
        <authorList>
            <consortium name="Pathogen Informatics"/>
            <person name="Murphy D."/>
        </authorList>
    </citation>
    <scope>NUCLEOTIDE SEQUENCE [LARGE SCALE GENOMIC DNA]</scope>
    <source>
        <strain evidence="1 2">IP05342</strain>
    </source>
</reference>
<organism evidence="1 2">
    <name type="scientific">Yersinia enterocolitica</name>
    <dbReference type="NCBI Taxonomy" id="630"/>
    <lineage>
        <taxon>Bacteria</taxon>
        <taxon>Pseudomonadati</taxon>
        <taxon>Pseudomonadota</taxon>
        <taxon>Gammaproteobacteria</taxon>
        <taxon>Enterobacterales</taxon>
        <taxon>Yersiniaceae</taxon>
        <taxon>Yersinia</taxon>
    </lineage>
</organism>